<dbReference type="Gene3D" id="1.25.40.20">
    <property type="entry name" value="Ankyrin repeat-containing domain"/>
    <property type="match status" value="1"/>
</dbReference>
<evidence type="ECO:0000313" key="5">
    <source>
        <dbReference type="EMBL" id="KAG0248180.1"/>
    </source>
</evidence>
<name>A0A9P6PJ51_9FUNG</name>
<dbReference type="PANTHER" id="PTHR24171:SF8">
    <property type="entry name" value="BRCA1-ASSOCIATED RING DOMAIN PROTEIN 1"/>
    <property type="match status" value="1"/>
</dbReference>
<keyword evidence="6" id="KW-1185">Reference proteome</keyword>
<keyword evidence="1" id="KW-0677">Repeat</keyword>
<dbReference type="GO" id="GO:0085020">
    <property type="term" value="P:protein K6-linked ubiquitination"/>
    <property type="evidence" value="ECO:0007669"/>
    <property type="project" value="TreeGrafter"/>
</dbReference>
<dbReference type="Pfam" id="PF12796">
    <property type="entry name" value="Ank_2"/>
    <property type="match status" value="1"/>
</dbReference>
<evidence type="ECO:0008006" key="7">
    <source>
        <dbReference type="Google" id="ProtNLM"/>
    </source>
</evidence>
<accession>A0A9P6PJ51</accession>
<feature type="region of interest" description="Disordered" evidence="4">
    <location>
        <begin position="143"/>
        <end position="163"/>
    </location>
</feature>
<evidence type="ECO:0000256" key="4">
    <source>
        <dbReference type="SAM" id="MobiDB-lite"/>
    </source>
</evidence>
<dbReference type="EMBL" id="JAAAJA010001075">
    <property type="protein sequence ID" value="KAG0248180.1"/>
    <property type="molecule type" value="Genomic_DNA"/>
</dbReference>
<dbReference type="PANTHER" id="PTHR24171">
    <property type="entry name" value="ANKYRIN REPEAT DOMAIN-CONTAINING PROTEIN 39-RELATED"/>
    <property type="match status" value="1"/>
</dbReference>
<protein>
    <recommendedName>
        <fullName evidence="7">Ankyrin</fullName>
    </recommendedName>
</protein>
<dbReference type="GO" id="GO:0004842">
    <property type="term" value="F:ubiquitin-protein transferase activity"/>
    <property type="evidence" value="ECO:0007669"/>
    <property type="project" value="TreeGrafter"/>
</dbReference>
<dbReference type="InterPro" id="IPR036770">
    <property type="entry name" value="Ankyrin_rpt-contain_sf"/>
</dbReference>
<dbReference type="OrthoDB" id="19174at2759"/>
<sequence>MSSNIWLAASDGDLAAVKKFIAGGISINAQDEFGYSPLHGAASYGHTELIEYLLENGADVNIQDPEGDSPLFVCEAVDITKMLIKAGANATHVNDSDMTAAENAEEEEWFEVAHYLRELTGVPHPENDADELEDGMAHLMVEKDEEEPESDEEDSSKDSFKDRIETIMKATEADGKDRDEELKAVVSEMLAAAGPEGAAALTKELQAQMNN</sequence>
<gene>
    <name evidence="5" type="ORF">BG011_000376</name>
</gene>
<dbReference type="SUPFAM" id="SSF48403">
    <property type="entry name" value="Ankyrin repeat"/>
    <property type="match status" value="1"/>
</dbReference>
<comment type="caution">
    <text evidence="5">The sequence shown here is derived from an EMBL/GenBank/DDBJ whole genome shotgun (WGS) entry which is preliminary data.</text>
</comment>
<dbReference type="PROSITE" id="PS50088">
    <property type="entry name" value="ANK_REPEAT"/>
    <property type="match status" value="1"/>
</dbReference>
<feature type="compositionally biased region" description="Acidic residues" evidence="4">
    <location>
        <begin position="143"/>
        <end position="155"/>
    </location>
</feature>
<dbReference type="InterPro" id="IPR002110">
    <property type="entry name" value="Ankyrin_rpt"/>
</dbReference>
<dbReference type="PROSITE" id="PS50297">
    <property type="entry name" value="ANK_REP_REGION"/>
    <property type="match status" value="1"/>
</dbReference>
<dbReference type="SMART" id="SM00248">
    <property type="entry name" value="ANK"/>
    <property type="match status" value="2"/>
</dbReference>
<evidence type="ECO:0000256" key="1">
    <source>
        <dbReference type="ARBA" id="ARBA00022737"/>
    </source>
</evidence>
<proteinExistence type="predicted"/>
<evidence type="ECO:0000256" key="3">
    <source>
        <dbReference type="PROSITE-ProRule" id="PRU00023"/>
    </source>
</evidence>
<organism evidence="5 6">
    <name type="scientific">Mortierella polycephala</name>
    <dbReference type="NCBI Taxonomy" id="41804"/>
    <lineage>
        <taxon>Eukaryota</taxon>
        <taxon>Fungi</taxon>
        <taxon>Fungi incertae sedis</taxon>
        <taxon>Mucoromycota</taxon>
        <taxon>Mortierellomycotina</taxon>
        <taxon>Mortierellomycetes</taxon>
        <taxon>Mortierellales</taxon>
        <taxon>Mortierellaceae</taxon>
        <taxon>Mortierella</taxon>
    </lineage>
</organism>
<reference evidence="5" key="1">
    <citation type="journal article" date="2020" name="Fungal Divers.">
        <title>Resolving the Mortierellaceae phylogeny through synthesis of multi-gene phylogenetics and phylogenomics.</title>
        <authorList>
            <person name="Vandepol N."/>
            <person name="Liber J."/>
            <person name="Desiro A."/>
            <person name="Na H."/>
            <person name="Kennedy M."/>
            <person name="Barry K."/>
            <person name="Grigoriev I.V."/>
            <person name="Miller A.N."/>
            <person name="O'Donnell K."/>
            <person name="Stajich J.E."/>
            <person name="Bonito G."/>
        </authorList>
    </citation>
    <scope>NUCLEOTIDE SEQUENCE</scope>
    <source>
        <strain evidence="5">KOD948</strain>
    </source>
</reference>
<feature type="repeat" description="ANK" evidence="3">
    <location>
        <begin position="33"/>
        <end position="65"/>
    </location>
</feature>
<keyword evidence="2 3" id="KW-0040">ANK repeat</keyword>
<dbReference type="AlphaFoldDB" id="A0A9P6PJ51"/>
<dbReference type="Proteomes" id="UP000726737">
    <property type="component" value="Unassembled WGS sequence"/>
</dbReference>
<dbReference type="PRINTS" id="PR01415">
    <property type="entry name" value="ANKYRIN"/>
</dbReference>
<evidence type="ECO:0000313" key="6">
    <source>
        <dbReference type="Proteomes" id="UP000726737"/>
    </source>
</evidence>
<evidence type="ECO:0000256" key="2">
    <source>
        <dbReference type="ARBA" id="ARBA00023043"/>
    </source>
</evidence>